<dbReference type="EMBL" id="LR796267">
    <property type="protein sequence ID" value="CAB4132548.1"/>
    <property type="molecule type" value="Genomic_DNA"/>
</dbReference>
<accession>A0A6J5LD27</accession>
<reference evidence="1" key="1">
    <citation type="submission" date="2020-04" db="EMBL/GenBank/DDBJ databases">
        <authorList>
            <person name="Chiriac C."/>
            <person name="Salcher M."/>
            <person name="Ghai R."/>
            <person name="Kavagutti S V."/>
        </authorList>
    </citation>
    <scope>NUCLEOTIDE SEQUENCE</scope>
</reference>
<organism evidence="1">
    <name type="scientific">uncultured Caudovirales phage</name>
    <dbReference type="NCBI Taxonomy" id="2100421"/>
    <lineage>
        <taxon>Viruses</taxon>
        <taxon>Duplodnaviria</taxon>
        <taxon>Heunggongvirae</taxon>
        <taxon>Uroviricota</taxon>
        <taxon>Caudoviricetes</taxon>
        <taxon>Peduoviridae</taxon>
        <taxon>Maltschvirus</taxon>
        <taxon>Maltschvirus maltsch</taxon>
    </lineage>
</organism>
<proteinExistence type="predicted"/>
<sequence length="57" mass="6910">MMWIDPAGGWRYGFPKIYDSEKDPPMRDWLLKQGYPEKMLEFPIRCWEAEEPKDDTD</sequence>
<evidence type="ECO:0000313" key="1">
    <source>
        <dbReference type="EMBL" id="CAB4132548.1"/>
    </source>
</evidence>
<protein>
    <submittedName>
        <fullName evidence="1">Uncharacterized protein</fullName>
    </submittedName>
</protein>
<name>A0A6J5LD27_9CAUD</name>
<gene>
    <name evidence="1" type="ORF">UFOVP248_49</name>
</gene>